<dbReference type="Pfam" id="PF00668">
    <property type="entry name" value="Condensation"/>
    <property type="match status" value="1"/>
</dbReference>
<keyword evidence="2" id="KW-0597">Phosphoprotein</keyword>
<dbReference type="PANTHER" id="PTHR45527:SF1">
    <property type="entry name" value="FATTY ACID SYNTHASE"/>
    <property type="match status" value="1"/>
</dbReference>
<dbReference type="GO" id="GO:0043041">
    <property type="term" value="P:amino acid activation for nonribosomal peptide biosynthetic process"/>
    <property type="evidence" value="ECO:0007669"/>
    <property type="project" value="TreeGrafter"/>
</dbReference>
<dbReference type="InterPro" id="IPR009081">
    <property type="entry name" value="PP-bd_ACP"/>
</dbReference>
<dbReference type="InterPro" id="IPR020806">
    <property type="entry name" value="PKS_PP-bd"/>
</dbReference>
<sequence length="1633" mass="178150">MRTAAQKNDGPHGMTSGEPSMNRADLASLDIAALASLVREQACEGSAAAAPDIRDFAGQAPCLSLAQERLWFMDRLVPNSAFYNIPFAFRLEKPADEAILCRAWLDTLERHESLRIGIASTDQGAPSVFCRPVADFALTVHRQVSRARLEALMRHEADTGFSLAQDPLVRGFLCHMDDGTQVLLFTAHHIVFDGWSIGIFLKDLHIAHAARSQGQAPDYTPLGVSYFQYAAWHRALVEAEAAEQTTWWQEHLANLPSFEPATDFPRPAAQTFKGAVHSLHIEKAVLAAVEALAREEQATPYAVWLALFALAVARFAAQNDFAIGSSFAGRTLAATEDLAGFFVENLSLRATIDPQEHLSDLIRRMRDESLATMEHATLPFQKLAEALGRERDLSRNPVYQVAFTYQNMQSLKADKADAQEEEGLVLVPLPVPGLTTHMDLELLAWPTDEGMDCQFLYATDLFQPKTIQAFAEEFHALAKSVAANPAAGRTRVLCLGLERGRPSLVSGTRRDHPLLAPWQDFAALCRENPGAECVRTISFDARGEKTVSHTRAEVLFRAEQMALHLRRRGIGKGSVVLICLAQGRDLLAALLAVWREGAVFTTLSCDHPASLARWLCQDAQVACVVGRRGHWQGDSSLLLDVDTLPEEPLSAQEEAECGAPAAPMAAEECACILYTSGSTGKPKAVRLSPGALSNRLHWMWEQFPWGENEVCCQKTSPVFVDFLWEALGPLLGGVVLVCLQDRKAADIPWFVQTLERHKVTRLVLVPSLLAQMHRLEGGLEGRLTSLRLLTASGETLPGDLATATLEALPSVRLLNLYGSTEVMADATMYEVVHRQSGSVPIGSPIHNCVAAVLDRDGSLVPRGATGLLHVAGACLALGYAGAASASAGASSSSANDAWLDPDHHARCTDQAFAALVGQTGQSRWFCTGDLARVDEQGLIHHLGRADRQIKRRGVRIEPDQIQHVLERHPQVREARVLAVVPPADAAGTVRSEPRLVAYVIPALAQETGQETGQGSDGKAGDEDGALETSRADCLAQWASLYDSMYASVRREGHILDNFLIWESSYTGKHLPAEEMREWLAQSLASIHALEPHSVLEIGCGQGFLLMDLVRTCDRYAGLDISAEALACLKDLSGEMRERCRADVTLLVAGATDVASLEELGTELFDTALFNSVVQYFPDAAYCMEAVRQAVDRLAFGGKVFLGDVRNLAGLDLLHIAIQAHRCPKNVRAQEFLDRARTRKRMESELLLAPAFWHALKRRLPRITHVQVAPKRGASANELTEFRYEVVLWCDTAPFAPFAGTMHVWGSEACASFQDLQALLSDFAKGEERSLAVAGMPQSRLAGYRALQERAEESVLAATNLSLAEMLEVVEREVQGQDRGHTPGLTPEDLYTLAQSHGLEACVSLDARDGLALNALFYRKGAQPPALDVPWPSAKAPLPEVSDCANVPATSRDESTLRARLRDFLAAELPQNMLPDVLVTVPSWPRTPSGKIDWKRLPSPNTRLAASASGMQLPGTADERSIADIWKLVIGLDEVSVHDNFFEVGGTSLLLTQVHQMIQTRLKRTFPLSVLFQYPTIHALSVHLAGQEQAAFAGAAGATGQAGLAGRNSRAADRSHRRSRRSVRQSPSPRSTQP</sequence>
<evidence type="ECO:0000256" key="2">
    <source>
        <dbReference type="ARBA" id="ARBA00022553"/>
    </source>
</evidence>
<keyword evidence="3" id="KW-0677">Repeat</keyword>
<dbReference type="InterPro" id="IPR042099">
    <property type="entry name" value="ANL_N_sf"/>
</dbReference>
<dbReference type="InterPro" id="IPR036736">
    <property type="entry name" value="ACP-like_sf"/>
</dbReference>
<dbReference type="Gene3D" id="1.10.1200.10">
    <property type="entry name" value="ACP-like"/>
    <property type="match status" value="1"/>
</dbReference>
<dbReference type="GO" id="GO:0005737">
    <property type="term" value="C:cytoplasm"/>
    <property type="evidence" value="ECO:0007669"/>
    <property type="project" value="TreeGrafter"/>
</dbReference>
<dbReference type="InterPro" id="IPR029063">
    <property type="entry name" value="SAM-dependent_MTases_sf"/>
</dbReference>
<feature type="domain" description="Carrier" evidence="5">
    <location>
        <begin position="1512"/>
        <end position="1587"/>
    </location>
</feature>
<dbReference type="Gene3D" id="3.30.300.30">
    <property type="match status" value="2"/>
</dbReference>
<dbReference type="PROSITE" id="PS00455">
    <property type="entry name" value="AMP_BINDING"/>
    <property type="match status" value="1"/>
</dbReference>
<dbReference type="SUPFAM" id="SSF47336">
    <property type="entry name" value="ACP-like"/>
    <property type="match status" value="1"/>
</dbReference>
<dbReference type="InterPro" id="IPR001242">
    <property type="entry name" value="Condensation_dom"/>
</dbReference>
<dbReference type="PROSITE" id="PS50075">
    <property type="entry name" value="CARRIER"/>
    <property type="match status" value="1"/>
</dbReference>
<dbReference type="SUPFAM" id="SSF56801">
    <property type="entry name" value="Acetyl-CoA synthetase-like"/>
    <property type="match status" value="1"/>
</dbReference>
<dbReference type="CDD" id="cd19531">
    <property type="entry name" value="LCL_NRPS-like"/>
    <property type="match status" value="1"/>
</dbReference>
<dbReference type="EMBL" id="DXHV01000052">
    <property type="protein sequence ID" value="HIW00498.1"/>
    <property type="molecule type" value="Genomic_DNA"/>
</dbReference>
<protein>
    <submittedName>
        <fullName evidence="6">AMP-binding protein</fullName>
    </submittedName>
</protein>
<dbReference type="Gene3D" id="3.40.50.150">
    <property type="entry name" value="Vaccinia Virus protein VP39"/>
    <property type="match status" value="1"/>
</dbReference>
<dbReference type="Pfam" id="PF00550">
    <property type="entry name" value="PP-binding"/>
    <property type="match status" value="1"/>
</dbReference>
<dbReference type="Proteomes" id="UP000886752">
    <property type="component" value="Unassembled WGS sequence"/>
</dbReference>
<accession>A0A9D1TPB3</accession>
<evidence type="ECO:0000313" key="7">
    <source>
        <dbReference type="Proteomes" id="UP000886752"/>
    </source>
</evidence>
<dbReference type="Gene3D" id="3.40.50.12780">
    <property type="entry name" value="N-terminal domain of ligase-like"/>
    <property type="match status" value="1"/>
</dbReference>
<evidence type="ECO:0000256" key="1">
    <source>
        <dbReference type="ARBA" id="ARBA00022450"/>
    </source>
</evidence>
<dbReference type="Gene3D" id="3.30.559.30">
    <property type="entry name" value="Nonribosomal peptide synthetase, condensation domain"/>
    <property type="match status" value="1"/>
</dbReference>
<dbReference type="Pfam" id="PF00501">
    <property type="entry name" value="AMP-binding"/>
    <property type="match status" value="1"/>
</dbReference>
<dbReference type="PANTHER" id="PTHR45527">
    <property type="entry name" value="NONRIBOSOMAL PEPTIDE SYNTHETASE"/>
    <property type="match status" value="1"/>
</dbReference>
<dbReference type="InterPro" id="IPR023213">
    <property type="entry name" value="CAT-like_dom_sf"/>
</dbReference>
<dbReference type="InterPro" id="IPR045851">
    <property type="entry name" value="AMP-bd_C_sf"/>
</dbReference>
<proteinExistence type="predicted"/>
<evidence type="ECO:0000256" key="3">
    <source>
        <dbReference type="ARBA" id="ARBA00022737"/>
    </source>
</evidence>
<keyword evidence="1" id="KW-0596">Phosphopantetheine</keyword>
<dbReference type="Gene3D" id="3.30.559.10">
    <property type="entry name" value="Chloramphenicol acetyltransferase-like domain"/>
    <property type="match status" value="1"/>
</dbReference>
<evidence type="ECO:0000313" key="6">
    <source>
        <dbReference type="EMBL" id="HIW00498.1"/>
    </source>
</evidence>
<dbReference type="SMART" id="SM00823">
    <property type="entry name" value="PKS_PP"/>
    <property type="match status" value="1"/>
</dbReference>
<dbReference type="SUPFAM" id="SSF53335">
    <property type="entry name" value="S-adenosyl-L-methionine-dependent methyltransferases"/>
    <property type="match status" value="1"/>
</dbReference>
<evidence type="ECO:0000259" key="5">
    <source>
        <dbReference type="PROSITE" id="PS50075"/>
    </source>
</evidence>
<dbReference type="GO" id="GO:0003824">
    <property type="term" value="F:catalytic activity"/>
    <property type="evidence" value="ECO:0007669"/>
    <property type="project" value="InterPro"/>
</dbReference>
<dbReference type="GO" id="GO:0009403">
    <property type="term" value="P:toxin biosynthetic process"/>
    <property type="evidence" value="ECO:0007669"/>
    <property type="project" value="UniProtKB-ARBA"/>
</dbReference>
<dbReference type="CDD" id="cd02440">
    <property type="entry name" value="AdoMet_MTases"/>
    <property type="match status" value="1"/>
</dbReference>
<dbReference type="GO" id="GO:0031177">
    <property type="term" value="F:phosphopantetheine binding"/>
    <property type="evidence" value="ECO:0007669"/>
    <property type="project" value="InterPro"/>
</dbReference>
<dbReference type="Pfam" id="PF08242">
    <property type="entry name" value="Methyltransf_12"/>
    <property type="match status" value="1"/>
</dbReference>
<dbReference type="InterPro" id="IPR020845">
    <property type="entry name" value="AMP-binding_CS"/>
</dbReference>
<reference evidence="6" key="1">
    <citation type="journal article" date="2021" name="PeerJ">
        <title>Extensive microbial diversity within the chicken gut microbiome revealed by metagenomics and culture.</title>
        <authorList>
            <person name="Gilroy R."/>
            <person name="Ravi A."/>
            <person name="Getino M."/>
            <person name="Pursley I."/>
            <person name="Horton D.L."/>
            <person name="Alikhan N.F."/>
            <person name="Baker D."/>
            <person name="Gharbi K."/>
            <person name="Hall N."/>
            <person name="Watson M."/>
            <person name="Adriaenssens E.M."/>
            <person name="Foster-Nyarko E."/>
            <person name="Jarju S."/>
            <person name="Secka A."/>
            <person name="Antonio M."/>
            <person name="Oren A."/>
            <person name="Chaudhuri R.R."/>
            <person name="La Ragione R."/>
            <person name="Hildebrand F."/>
            <person name="Pallen M.J."/>
        </authorList>
    </citation>
    <scope>NUCLEOTIDE SEQUENCE</scope>
    <source>
        <strain evidence="6">ChiHecec2B26-446</strain>
    </source>
</reference>
<feature type="region of interest" description="Disordered" evidence="4">
    <location>
        <begin position="1"/>
        <end position="21"/>
    </location>
</feature>
<feature type="compositionally biased region" description="Low complexity" evidence="4">
    <location>
        <begin position="1595"/>
        <end position="1608"/>
    </location>
</feature>
<evidence type="ECO:0000256" key="4">
    <source>
        <dbReference type="SAM" id="MobiDB-lite"/>
    </source>
</evidence>
<reference evidence="6" key="2">
    <citation type="submission" date="2021-04" db="EMBL/GenBank/DDBJ databases">
        <authorList>
            <person name="Gilroy R."/>
        </authorList>
    </citation>
    <scope>NUCLEOTIDE SEQUENCE</scope>
    <source>
        <strain evidence="6">ChiHecec2B26-446</strain>
    </source>
</reference>
<name>A0A9D1TPB3_9BACT</name>
<dbReference type="InterPro" id="IPR000873">
    <property type="entry name" value="AMP-dep_synth/lig_dom"/>
</dbReference>
<dbReference type="SUPFAM" id="SSF52777">
    <property type="entry name" value="CoA-dependent acyltransferases"/>
    <property type="match status" value="2"/>
</dbReference>
<feature type="compositionally biased region" description="Low complexity" evidence="4">
    <location>
        <begin position="1623"/>
        <end position="1633"/>
    </location>
</feature>
<comment type="caution">
    <text evidence="6">The sequence shown here is derived from an EMBL/GenBank/DDBJ whole genome shotgun (WGS) entry which is preliminary data.</text>
</comment>
<feature type="region of interest" description="Disordered" evidence="4">
    <location>
        <begin position="1595"/>
        <end position="1633"/>
    </location>
</feature>
<gene>
    <name evidence="6" type="ORF">H9894_04840</name>
</gene>
<organism evidence="6 7">
    <name type="scientific">Candidatus Desulfovibrio intestinipullorum</name>
    <dbReference type="NCBI Taxonomy" id="2838536"/>
    <lineage>
        <taxon>Bacteria</taxon>
        <taxon>Pseudomonadati</taxon>
        <taxon>Thermodesulfobacteriota</taxon>
        <taxon>Desulfovibrionia</taxon>
        <taxon>Desulfovibrionales</taxon>
        <taxon>Desulfovibrionaceae</taxon>
        <taxon>Desulfovibrio</taxon>
    </lineage>
</organism>
<dbReference type="InterPro" id="IPR013217">
    <property type="entry name" value="Methyltransf_12"/>
</dbReference>